<evidence type="ECO:0000313" key="7">
    <source>
        <dbReference type="EMBL" id="AMD20678.1"/>
    </source>
</evidence>
<dbReference type="AlphaFoldDB" id="A0A0X8HSN6"/>
<evidence type="ECO:0000256" key="5">
    <source>
        <dbReference type="ARBA" id="ARBA00023242"/>
    </source>
</evidence>
<dbReference type="GeneID" id="28723934"/>
<dbReference type="GO" id="GO:0003712">
    <property type="term" value="F:transcription coregulator activity"/>
    <property type="evidence" value="ECO:0007669"/>
    <property type="project" value="InterPro"/>
</dbReference>
<evidence type="ECO:0000256" key="1">
    <source>
        <dbReference type="ARBA" id="ARBA00004123"/>
    </source>
</evidence>
<dbReference type="Gene3D" id="6.10.280.160">
    <property type="entry name" value="Mediator of RNA polymerase II transcription subunit 22"/>
    <property type="match status" value="1"/>
</dbReference>
<keyword evidence="6" id="KW-0010">Activator</keyword>
<proteinExistence type="inferred from homology"/>
<dbReference type="STRING" id="45286.A0A0X8HSN6"/>
<keyword evidence="3 6" id="KW-0805">Transcription regulation</keyword>
<dbReference type="EMBL" id="CP014244">
    <property type="protein sequence ID" value="AMD20678.1"/>
    <property type="molecule type" value="Genomic_DNA"/>
</dbReference>
<keyword evidence="4 6" id="KW-0804">Transcription</keyword>
<gene>
    <name evidence="7" type="ORF">AW171_hschr42581</name>
</gene>
<dbReference type="InterPro" id="IPR009332">
    <property type="entry name" value="Med22"/>
</dbReference>
<sequence>MSNQSLLDKLDRTTEVLSQTLSQLVKLSSIDHSRLEGADSNEHEDNEDSVATIATTGVMLVHSHTLQLIKGVQDLLVITRSIREKWVLGQVTNEEQDRRQTLDYEKCEQMLSTAIDKIFNPGFL</sequence>
<comment type="subunit">
    <text evidence="6">Component of the Mediator complex.</text>
</comment>
<dbReference type="Proteomes" id="UP000243052">
    <property type="component" value="Chromosome iv"/>
</dbReference>
<evidence type="ECO:0000256" key="6">
    <source>
        <dbReference type="PIRNR" id="PIRNR007936"/>
    </source>
</evidence>
<dbReference type="OrthoDB" id="203279at2759"/>
<protein>
    <recommendedName>
        <fullName evidence="6">Mediator of RNA polymerase II transcription subunit 22</fullName>
    </recommendedName>
    <alternativeName>
        <fullName evidence="6">Mediator complex subunit 22</fullName>
    </alternativeName>
</protein>
<dbReference type="PIRSF" id="PIRSF007936">
    <property type="entry name" value="SRB6"/>
    <property type="match status" value="1"/>
</dbReference>
<comment type="subcellular location">
    <subcellularLocation>
        <location evidence="1 6">Nucleus</location>
    </subcellularLocation>
</comment>
<accession>A0A0X8HSN6</accession>
<keyword evidence="8" id="KW-1185">Reference proteome</keyword>
<reference evidence="7 8" key="1">
    <citation type="submission" date="2016-01" db="EMBL/GenBank/DDBJ databases">
        <title>Genome sequence of the yeast Holleya sinecauda.</title>
        <authorList>
            <person name="Dietrich F.S."/>
        </authorList>
    </citation>
    <scope>NUCLEOTIDE SEQUENCE [LARGE SCALE GENOMIC DNA]</scope>
    <source>
        <strain evidence="7 8">ATCC 58844</strain>
    </source>
</reference>
<keyword evidence="5" id="KW-0539">Nucleus</keyword>
<evidence type="ECO:0000313" key="8">
    <source>
        <dbReference type="Proteomes" id="UP000243052"/>
    </source>
</evidence>
<comment type="similarity">
    <text evidence="2 6">Belongs to the Mediator complex subunit 22 family.</text>
</comment>
<dbReference type="GO" id="GO:0016592">
    <property type="term" value="C:mediator complex"/>
    <property type="evidence" value="ECO:0007669"/>
    <property type="project" value="InterPro"/>
</dbReference>
<organism evidence="7 8">
    <name type="scientific">Eremothecium sinecaudum</name>
    <dbReference type="NCBI Taxonomy" id="45286"/>
    <lineage>
        <taxon>Eukaryota</taxon>
        <taxon>Fungi</taxon>
        <taxon>Dikarya</taxon>
        <taxon>Ascomycota</taxon>
        <taxon>Saccharomycotina</taxon>
        <taxon>Saccharomycetes</taxon>
        <taxon>Saccharomycetales</taxon>
        <taxon>Saccharomycetaceae</taxon>
        <taxon>Eremothecium</taxon>
    </lineage>
</organism>
<comment type="function">
    <text evidence="6">Component of the Mediator complex, a coactivator involved in the regulated transcription of nearly all RNA polymerase II-dependent genes. Mediator functions as a bridge to convey information from gene-specific regulatory proteins to the basal RNA polymerase II transcription machinery.</text>
</comment>
<dbReference type="InterPro" id="IPR016530">
    <property type="entry name" value="Med22_Saccharomyce"/>
</dbReference>
<dbReference type="Pfam" id="PF06179">
    <property type="entry name" value="Med22"/>
    <property type="match status" value="1"/>
</dbReference>
<evidence type="ECO:0000256" key="4">
    <source>
        <dbReference type="ARBA" id="ARBA00023163"/>
    </source>
</evidence>
<evidence type="ECO:0000256" key="2">
    <source>
        <dbReference type="ARBA" id="ARBA00005942"/>
    </source>
</evidence>
<evidence type="ECO:0000256" key="3">
    <source>
        <dbReference type="ARBA" id="ARBA00023015"/>
    </source>
</evidence>
<dbReference type="GO" id="GO:0006357">
    <property type="term" value="P:regulation of transcription by RNA polymerase II"/>
    <property type="evidence" value="ECO:0007669"/>
    <property type="project" value="InterPro"/>
</dbReference>
<name>A0A0X8HSN6_9SACH</name>
<dbReference type="RefSeq" id="XP_017987674.1">
    <property type="nucleotide sequence ID" value="XM_018131748.1"/>
</dbReference>